<proteinExistence type="predicted"/>
<gene>
    <name evidence="2" type="ORF">MTR67_023553</name>
</gene>
<evidence type="ECO:0000313" key="3">
    <source>
        <dbReference type="Proteomes" id="UP001234989"/>
    </source>
</evidence>
<accession>A0AAF0QXC3</accession>
<evidence type="ECO:0000256" key="1">
    <source>
        <dbReference type="SAM" id="MobiDB-lite"/>
    </source>
</evidence>
<organism evidence="2 3">
    <name type="scientific">Solanum verrucosum</name>
    <dbReference type="NCBI Taxonomy" id="315347"/>
    <lineage>
        <taxon>Eukaryota</taxon>
        <taxon>Viridiplantae</taxon>
        <taxon>Streptophyta</taxon>
        <taxon>Embryophyta</taxon>
        <taxon>Tracheophyta</taxon>
        <taxon>Spermatophyta</taxon>
        <taxon>Magnoliopsida</taxon>
        <taxon>eudicotyledons</taxon>
        <taxon>Gunneridae</taxon>
        <taxon>Pentapetalae</taxon>
        <taxon>asterids</taxon>
        <taxon>lamiids</taxon>
        <taxon>Solanales</taxon>
        <taxon>Solanaceae</taxon>
        <taxon>Solanoideae</taxon>
        <taxon>Solaneae</taxon>
        <taxon>Solanum</taxon>
    </lineage>
</organism>
<dbReference type="Proteomes" id="UP001234989">
    <property type="component" value="Chromosome 5"/>
</dbReference>
<protein>
    <submittedName>
        <fullName evidence="2">Uncharacterized protein</fullName>
    </submittedName>
</protein>
<feature type="region of interest" description="Disordered" evidence="1">
    <location>
        <begin position="57"/>
        <end position="77"/>
    </location>
</feature>
<dbReference type="AlphaFoldDB" id="A0AAF0QXC3"/>
<reference evidence="2" key="1">
    <citation type="submission" date="2023-08" db="EMBL/GenBank/DDBJ databases">
        <title>A de novo genome assembly of Solanum verrucosum Schlechtendal, a Mexican diploid species geographically isolated from the other diploid A-genome species in potato relatives.</title>
        <authorList>
            <person name="Hosaka K."/>
        </authorList>
    </citation>
    <scope>NUCLEOTIDE SEQUENCE</scope>
    <source>
        <tissue evidence="2">Young leaves</tissue>
    </source>
</reference>
<keyword evidence="3" id="KW-1185">Reference proteome</keyword>
<name>A0AAF0QXC3_SOLVR</name>
<feature type="compositionally biased region" description="Polar residues" evidence="1">
    <location>
        <begin position="13"/>
        <end position="38"/>
    </location>
</feature>
<dbReference type="EMBL" id="CP133616">
    <property type="protein sequence ID" value="WMV30168.1"/>
    <property type="molecule type" value="Genomic_DNA"/>
</dbReference>
<sequence length="77" mass="8673">MLDSLTPNYVLEESTNTRHGATEIRGTTYSNDNGQTSSGNWECKQLIINYKPGNYSNARRESHHSGNPINEDLTMEL</sequence>
<evidence type="ECO:0000313" key="2">
    <source>
        <dbReference type="EMBL" id="WMV30168.1"/>
    </source>
</evidence>
<feature type="region of interest" description="Disordered" evidence="1">
    <location>
        <begin position="1"/>
        <end position="38"/>
    </location>
</feature>